<reference evidence="3 4" key="1">
    <citation type="journal article" date="2015" name="Genome Biol. Evol.">
        <title>Comparative Genomics of a Bacterivorous Green Alga Reveals Evolutionary Causalities and Consequences of Phago-Mixotrophic Mode of Nutrition.</title>
        <authorList>
            <person name="Burns J.A."/>
            <person name="Paasch A."/>
            <person name="Narechania A."/>
            <person name="Kim E."/>
        </authorList>
    </citation>
    <scope>NUCLEOTIDE SEQUENCE [LARGE SCALE GENOMIC DNA]</scope>
    <source>
        <strain evidence="3 4">PLY_AMNH</strain>
    </source>
</reference>
<organism evidence="3 4">
    <name type="scientific">Cymbomonas tetramitiformis</name>
    <dbReference type="NCBI Taxonomy" id="36881"/>
    <lineage>
        <taxon>Eukaryota</taxon>
        <taxon>Viridiplantae</taxon>
        <taxon>Chlorophyta</taxon>
        <taxon>Pyramimonadophyceae</taxon>
        <taxon>Pyramimonadales</taxon>
        <taxon>Pyramimonadaceae</taxon>
        <taxon>Cymbomonas</taxon>
    </lineage>
</organism>
<dbReference type="EMBL" id="LGRX02006169">
    <property type="protein sequence ID" value="KAK3277292.1"/>
    <property type="molecule type" value="Genomic_DNA"/>
</dbReference>
<feature type="transmembrane region" description="Helical" evidence="2">
    <location>
        <begin position="39"/>
        <end position="59"/>
    </location>
</feature>
<feature type="region of interest" description="Disordered" evidence="1">
    <location>
        <begin position="180"/>
        <end position="232"/>
    </location>
</feature>
<feature type="transmembrane region" description="Helical" evidence="2">
    <location>
        <begin position="128"/>
        <end position="149"/>
    </location>
</feature>
<name>A0AAE0L9X5_9CHLO</name>
<feature type="transmembrane region" description="Helical" evidence="2">
    <location>
        <begin position="6"/>
        <end position="27"/>
    </location>
</feature>
<gene>
    <name evidence="3" type="ORF">CYMTET_14688</name>
</gene>
<evidence type="ECO:0000256" key="2">
    <source>
        <dbReference type="SAM" id="Phobius"/>
    </source>
</evidence>
<feature type="compositionally biased region" description="Polar residues" evidence="1">
    <location>
        <begin position="180"/>
        <end position="207"/>
    </location>
</feature>
<protein>
    <submittedName>
        <fullName evidence="3">Uncharacterized protein</fullName>
    </submittedName>
</protein>
<keyword evidence="2" id="KW-0472">Membrane</keyword>
<evidence type="ECO:0000313" key="4">
    <source>
        <dbReference type="Proteomes" id="UP001190700"/>
    </source>
</evidence>
<sequence length="350" mass="38822">MSYTDLSSAYFLFNLGPLLCGSSLAYFSNNDIRVAVRSHCVLVLPIVALGFALLASFPFSRVAMFTAFLPVSLLMSQNELLEMYIPALALYNSNEEELLDRNSLLADTVTYPVPLLLYTLGELVLDRVLLWIMICIVLSLTSMVSSLAVSRLLVPIYAETSATAEVTGSQILQDKPETSCGSDISLNPTFESTNSTCARESNRTSPSKQEERCGGPYSPTTEDVQGEGVGPSRESAAVQVVCTFPSPADELQAEDEIGVLYVKSKEFEVEDRLLSTLRKLRDRITTYVRPLDNVAGERSSGHMLQPLKLLMQDHFEPQDHFREPQVKRAQTKKKARTTMLPSPLYLRNFA</sequence>
<evidence type="ECO:0000313" key="3">
    <source>
        <dbReference type="EMBL" id="KAK3277292.1"/>
    </source>
</evidence>
<evidence type="ECO:0000256" key="1">
    <source>
        <dbReference type="SAM" id="MobiDB-lite"/>
    </source>
</evidence>
<keyword evidence="2" id="KW-1133">Transmembrane helix</keyword>
<comment type="caution">
    <text evidence="3">The sequence shown here is derived from an EMBL/GenBank/DDBJ whole genome shotgun (WGS) entry which is preliminary data.</text>
</comment>
<dbReference type="AlphaFoldDB" id="A0AAE0L9X5"/>
<accession>A0AAE0L9X5</accession>
<keyword evidence="4" id="KW-1185">Reference proteome</keyword>
<keyword evidence="2" id="KW-0812">Transmembrane</keyword>
<dbReference type="Proteomes" id="UP001190700">
    <property type="component" value="Unassembled WGS sequence"/>
</dbReference>
<proteinExistence type="predicted"/>